<proteinExistence type="predicted"/>
<dbReference type="Proteomes" id="UP000322822">
    <property type="component" value="Chromosome 1"/>
</dbReference>
<dbReference type="InterPro" id="IPR003594">
    <property type="entry name" value="HATPase_dom"/>
</dbReference>
<dbReference type="InterPro" id="IPR036457">
    <property type="entry name" value="PPM-type-like_dom_sf"/>
</dbReference>
<dbReference type="InterPro" id="IPR001932">
    <property type="entry name" value="PPM-type_phosphatase-like_dom"/>
</dbReference>
<dbReference type="SUPFAM" id="SSF81606">
    <property type="entry name" value="PP2C-like"/>
    <property type="match status" value="1"/>
</dbReference>
<dbReference type="InterPro" id="IPR036890">
    <property type="entry name" value="HATPase_C_sf"/>
</dbReference>
<dbReference type="PANTHER" id="PTHR35801:SF1">
    <property type="entry name" value="PHOSPHOSERINE PHOSPHATASE RSBX"/>
    <property type="match status" value="1"/>
</dbReference>
<organism evidence="3 4">
    <name type="scientific">Cupriavidus pauculus</name>
    <dbReference type="NCBI Taxonomy" id="82633"/>
    <lineage>
        <taxon>Bacteria</taxon>
        <taxon>Pseudomonadati</taxon>
        <taxon>Pseudomonadota</taxon>
        <taxon>Betaproteobacteria</taxon>
        <taxon>Burkholderiales</taxon>
        <taxon>Burkholderiaceae</taxon>
        <taxon>Cupriavidus</taxon>
    </lineage>
</organism>
<dbReference type="SMART" id="SM00331">
    <property type="entry name" value="PP2C_SIG"/>
    <property type="match status" value="1"/>
</dbReference>
<dbReference type="PANTHER" id="PTHR35801">
    <property type="entry name" value="PHOSPHOSERINE PHOSPHATASE RSBX"/>
    <property type="match status" value="1"/>
</dbReference>
<dbReference type="CDD" id="cd16934">
    <property type="entry name" value="HATPase_RsbT-like"/>
    <property type="match status" value="1"/>
</dbReference>
<dbReference type="SUPFAM" id="SSF55874">
    <property type="entry name" value="ATPase domain of HSP90 chaperone/DNA topoisomerase II/histidine kinase"/>
    <property type="match status" value="1"/>
</dbReference>
<evidence type="ECO:0000313" key="4">
    <source>
        <dbReference type="Proteomes" id="UP000322822"/>
    </source>
</evidence>
<dbReference type="Pfam" id="PF13581">
    <property type="entry name" value="HATPase_c_2"/>
    <property type="match status" value="1"/>
</dbReference>
<dbReference type="Pfam" id="PF07228">
    <property type="entry name" value="SpoIIE"/>
    <property type="match status" value="1"/>
</dbReference>
<evidence type="ECO:0000313" key="3">
    <source>
        <dbReference type="EMBL" id="QET01863.1"/>
    </source>
</evidence>
<gene>
    <name evidence="3" type="ORF">FOB72_07265</name>
</gene>
<sequence>MNLPSVPTLVRGPVSASLGGNSTHGPHVTFPMGDPSRVGEARRFAADLATRLAFDAIQSGRLAVVVNELGNNLLRHAVGGRLLIGARTINDSVAIELISMDQGPGIADIQACMRDGYSTAGSAGQGLGAMQRMADDFDIHSQAGDGTLVLARFYRERDRSGAARRLPGFAVGAICLAAPGERVSGDGWSVNIDASTIEVMVADGLGHGPDAAVAADAALAAFHRPRPRGAGRFVELAHNALRGTRGAAIAIAQADAATGRVSFSGAGNVVGRILSGVTDRTLLAQNGTAGVQLRSNVQEQDMEWPAHALLLLCSDGVQSRWQLEDRSLLQRDPALVAAFVIWKFCRGRDDATVVVIRRAET</sequence>
<feature type="region of interest" description="Disordered" evidence="1">
    <location>
        <begin position="14"/>
        <end position="34"/>
    </location>
</feature>
<dbReference type="Gene3D" id="3.60.40.10">
    <property type="entry name" value="PPM-type phosphatase domain"/>
    <property type="match status" value="1"/>
</dbReference>
<name>A0A5P2H2W7_9BURK</name>
<evidence type="ECO:0000259" key="2">
    <source>
        <dbReference type="SMART" id="SM00331"/>
    </source>
</evidence>
<feature type="domain" description="PPM-type phosphatase" evidence="2">
    <location>
        <begin position="166"/>
        <end position="358"/>
    </location>
</feature>
<dbReference type="OrthoDB" id="479131at2"/>
<accession>A0A5P2H2W7</accession>
<reference evidence="3 4" key="1">
    <citation type="submission" date="2019-09" db="EMBL/GenBank/DDBJ databases">
        <title>FDA dAtabase for Regulatory Grade micrObial Sequences (FDA-ARGOS): Supporting development and validation of Infectious Disease Dx tests.</title>
        <authorList>
            <person name="Sciortino C."/>
            <person name="Tallon L."/>
            <person name="Sadzewicz L."/>
            <person name="Vavikolanu K."/>
            <person name="Mehta A."/>
            <person name="Aluvathingal J."/>
            <person name="Nadendla S."/>
            <person name="Nandy P."/>
            <person name="Geyer C."/>
            <person name="Yan Y."/>
            <person name="Sichtig H."/>
        </authorList>
    </citation>
    <scope>NUCLEOTIDE SEQUENCE [LARGE SCALE GENOMIC DNA]</scope>
    <source>
        <strain evidence="3 4">FDAARGOS_664</strain>
    </source>
</reference>
<evidence type="ECO:0000256" key="1">
    <source>
        <dbReference type="SAM" id="MobiDB-lite"/>
    </source>
</evidence>
<dbReference type="InterPro" id="IPR039248">
    <property type="entry name" value="Ptase_RsbX"/>
</dbReference>
<dbReference type="AlphaFoldDB" id="A0A5P2H2W7"/>
<protein>
    <submittedName>
        <fullName evidence="3">Anti-sigma regulatory factor</fullName>
    </submittedName>
</protein>
<dbReference type="EMBL" id="CP044065">
    <property type="protein sequence ID" value="QET01863.1"/>
    <property type="molecule type" value="Genomic_DNA"/>
</dbReference>
<dbReference type="Gene3D" id="3.30.565.10">
    <property type="entry name" value="Histidine kinase-like ATPase, C-terminal domain"/>
    <property type="match status" value="1"/>
</dbReference>